<dbReference type="SUPFAM" id="SSF53067">
    <property type="entry name" value="Actin-like ATPase domain"/>
    <property type="match status" value="2"/>
</dbReference>
<protein>
    <recommendedName>
        <fullName evidence="3">N-acetyl-D-glucosamine kinase</fullName>
        <ecNumber evidence="2">2.7.1.59</ecNumber>
    </recommendedName>
    <alternativeName>
        <fullName evidence="4">GlcNAc kinase</fullName>
    </alternativeName>
</protein>
<proteinExistence type="inferred from homology"/>
<evidence type="ECO:0000256" key="1">
    <source>
        <dbReference type="ARBA" id="ARBA00006198"/>
    </source>
</evidence>
<dbReference type="Proteomes" id="UP001383192">
    <property type="component" value="Unassembled WGS sequence"/>
</dbReference>
<dbReference type="CDD" id="cd24007">
    <property type="entry name" value="ASKHA_NBD_eukNAGK-like"/>
    <property type="match status" value="1"/>
</dbReference>
<accession>A0AAW0BWF1</accession>
<evidence type="ECO:0000259" key="5">
    <source>
        <dbReference type="Pfam" id="PF01869"/>
    </source>
</evidence>
<dbReference type="EC" id="2.7.1.59" evidence="2"/>
<comment type="caution">
    <text evidence="6">The sequence shown here is derived from an EMBL/GenBank/DDBJ whole genome shotgun (WGS) entry which is preliminary data.</text>
</comment>
<keyword evidence="7" id="KW-1185">Reference proteome</keyword>
<reference evidence="6 7" key="1">
    <citation type="submission" date="2024-01" db="EMBL/GenBank/DDBJ databases">
        <title>A draft genome for a cacao thread blight-causing isolate of Paramarasmius palmivorus.</title>
        <authorList>
            <person name="Baruah I.K."/>
            <person name="Bukari Y."/>
            <person name="Amoako-Attah I."/>
            <person name="Meinhardt L.W."/>
            <person name="Bailey B.A."/>
            <person name="Cohen S.P."/>
        </authorList>
    </citation>
    <scope>NUCLEOTIDE SEQUENCE [LARGE SCALE GENOMIC DNA]</scope>
    <source>
        <strain evidence="6 7">GH-12</strain>
    </source>
</reference>
<dbReference type="Pfam" id="PF01869">
    <property type="entry name" value="BcrAD_BadFG"/>
    <property type="match status" value="1"/>
</dbReference>
<dbReference type="InterPro" id="IPR052519">
    <property type="entry name" value="Euk-type_GlcNAc_Kinase"/>
</dbReference>
<sequence>MSAVTNSSSHGTQLSSLSPYFDITRPLVLVVDAGGTKCTAAIATTAEGVIARGEAGPCNFSTIGLQSTVETIKAAVHDALATLKMTEPRFTAAWAGIAGVDATRPHDIARVRLHLAGVLGFEEDSEALVVSSDAELLSSVLLSVPTEKSAVVLVAGTGSIAYLYTAANSPGGENEKPGFRVPRRVARCGGWGHLLGDEGSGYDAGRRAIRAMLSACDNDRPPTQLHKKLMTVLGCDDVAAVITKVYSDPSGAKTRIGSLSNVVMEMAFEEKDAEALAIVSEMVLSLVECVLPLTIAAQRGMWIEDGIALVLSGSLLVQVPQFREAVVRELRTRVSGVKFGTVYVVGNAAEYVASVLCKEPPAQGKVADLA</sequence>
<evidence type="ECO:0000256" key="3">
    <source>
        <dbReference type="ARBA" id="ARBA00014974"/>
    </source>
</evidence>
<evidence type="ECO:0000256" key="4">
    <source>
        <dbReference type="ARBA" id="ARBA00031123"/>
    </source>
</evidence>
<organism evidence="6 7">
    <name type="scientific">Paramarasmius palmivorus</name>
    <dbReference type="NCBI Taxonomy" id="297713"/>
    <lineage>
        <taxon>Eukaryota</taxon>
        <taxon>Fungi</taxon>
        <taxon>Dikarya</taxon>
        <taxon>Basidiomycota</taxon>
        <taxon>Agaricomycotina</taxon>
        <taxon>Agaricomycetes</taxon>
        <taxon>Agaricomycetidae</taxon>
        <taxon>Agaricales</taxon>
        <taxon>Marasmiineae</taxon>
        <taxon>Marasmiaceae</taxon>
        <taxon>Paramarasmius</taxon>
    </lineage>
</organism>
<dbReference type="InterPro" id="IPR043129">
    <property type="entry name" value="ATPase_NBD"/>
</dbReference>
<dbReference type="EMBL" id="JAYKXP010000071">
    <property type="protein sequence ID" value="KAK7031061.1"/>
    <property type="molecule type" value="Genomic_DNA"/>
</dbReference>
<gene>
    <name evidence="6" type="ORF">VNI00_013660</name>
</gene>
<dbReference type="AlphaFoldDB" id="A0AAW0BWF1"/>
<name>A0AAW0BWF1_9AGAR</name>
<dbReference type="InterPro" id="IPR002731">
    <property type="entry name" value="ATPase_BadF"/>
</dbReference>
<comment type="similarity">
    <text evidence="1">Belongs to the eukaryotic-type N-acetylglucosamine kinase family.</text>
</comment>
<dbReference type="Gene3D" id="3.30.420.40">
    <property type="match status" value="2"/>
</dbReference>
<evidence type="ECO:0000313" key="7">
    <source>
        <dbReference type="Proteomes" id="UP001383192"/>
    </source>
</evidence>
<dbReference type="PANTHER" id="PTHR43190">
    <property type="entry name" value="N-ACETYL-D-GLUCOSAMINE KINASE"/>
    <property type="match status" value="1"/>
</dbReference>
<dbReference type="PANTHER" id="PTHR43190:SF3">
    <property type="entry name" value="N-ACETYL-D-GLUCOSAMINE KINASE"/>
    <property type="match status" value="1"/>
</dbReference>
<evidence type="ECO:0000256" key="2">
    <source>
        <dbReference type="ARBA" id="ARBA00012122"/>
    </source>
</evidence>
<feature type="domain" description="ATPase BadF/BadG/BcrA/BcrD type" evidence="5">
    <location>
        <begin position="31"/>
        <end position="317"/>
    </location>
</feature>
<evidence type="ECO:0000313" key="6">
    <source>
        <dbReference type="EMBL" id="KAK7031061.1"/>
    </source>
</evidence>
<dbReference type="GO" id="GO:0045127">
    <property type="term" value="F:N-acetylglucosamine kinase activity"/>
    <property type="evidence" value="ECO:0007669"/>
    <property type="project" value="UniProtKB-EC"/>
</dbReference>